<feature type="coiled-coil region" evidence="4">
    <location>
        <begin position="305"/>
        <end position="412"/>
    </location>
</feature>
<feature type="domain" description="AAA+ ATPase" evidence="5">
    <location>
        <begin position="92"/>
        <end position="236"/>
    </location>
</feature>
<dbReference type="InterPro" id="IPR019489">
    <property type="entry name" value="Clp_ATPase_C"/>
</dbReference>
<dbReference type="PANTHER" id="PTHR11638">
    <property type="entry name" value="ATP-DEPENDENT CLP PROTEASE"/>
    <property type="match status" value="1"/>
</dbReference>
<comment type="caution">
    <text evidence="8">The sequence shown here is derived from an EMBL/GenBank/DDBJ whole genome shotgun (WGS) entry which is preliminary data.</text>
</comment>
<name>A0A819N9Z7_9BILA</name>
<feature type="domain" description="AAA+ ATPase" evidence="5">
    <location>
        <begin position="487"/>
        <end position="653"/>
    </location>
</feature>
<keyword evidence="3" id="KW-0067">ATP-binding</keyword>
<dbReference type="CDD" id="cd00009">
    <property type="entry name" value="AAA"/>
    <property type="match status" value="1"/>
</dbReference>
<dbReference type="Pfam" id="PF17871">
    <property type="entry name" value="AAA_lid_9"/>
    <property type="match status" value="1"/>
</dbReference>
<dbReference type="Proteomes" id="UP000663882">
    <property type="component" value="Unassembled WGS sequence"/>
</dbReference>
<dbReference type="InterPro" id="IPR050130">
    <property type="entry name" value="ClpA_ClpB"/>
</dbReference>
<dbReference type="GO" id="GO:0016887">
    <property type="term" value="F:ATP hydrolysis activity"/>
    <property type="evidence" value="ECO:0007669"/>
    <property type="project" value="InterPro"/>
</dbReference>
<dbReference type="Gene3D" id="1.10.8.60">
    <property type="match status" value="1"/>
</dbReference>
<organism evidence="8 9">
    <name type="scientific">Rotaria sordida</name>
    <dbReference type="NCBI Taxonomy" id="392033"/>
    <lineage>
        <taxon>Eukaryota</taxon>
        <taxon>Metazoa</taxon>
        <taxon>Spiralia</taxon>
        <taxon>Gnathifera</taxon>
        <taxon>Rotifera</taxon>
        <taxon>Eurotatoria</taxon>
        <taxon>Bdelloidea</taxon>
        <taxon>Philodinida</taxon>
        <taxon>Philodinidae</taxon>
        <taxon>Rotaria</taxon>
    </lineage>
</organism>
<dbReference type="GO" id="GO:0034605">
    <property type="term" value="P:cellular response to heat"/>
    <property type="evidence" value="ECO:0007669"/>
    <property type="project" value="TreeGrafter"/>
</dbReference>
<sequence>MPGLIAAHNKFLVNVIQQVDQHQLELFSSGLLNIKFIKNYDAIEKCRLNEIYEAILKHGGDFVDNVEVLKSNLVVGRDQEIQQCAEILSRQTKNNLLLIGEPGVGKTAIVKSLAQRIIHQDINDILSKRLIALDLEALFVGTSHRNELKERLKSILKQIKKFNGGIILFIDKIDLLFDVANQEGIIDAVNILISMLAVGELHCIGTINFHKYKKYNEKDSIFERYFQKIFIKELSVDDCLSILRSLKHHYEVLFGVQIFDSALVMAAQLSNCYIKNRVLPVKAIDLINEACVNGHVQIHSRSNAINKLKRQKHRLHVQAKSLSKEKKVVLKRCLKQVEKELKSLKLKNKHENQRLDELRKLKKELSNSQVIMAQAEDEKNLTLVTNMKDEIISDIKKKIAEIEQQITKENKQQQDRLLIGVVEPNIIIEIVNQWTEISITKLSETEYDRLLKLNENLHKKIIGQDDAINCVITSLINRVDISRENEPIGTFLFLGPNGVGKRELANSLGLELFNSIKSIISIDMNEYTESNSIIRFIDKLSNYVSFEQDSQLTETVQKQFNGIILFDEIEKAHIQIWNILLKILNNGCFIDIKDRIINFKNTIIIFTSNIGEQFILEENQSLSSTTENLNGKLSQTIKDHIMKEVRLQFRPEFLNCLNDIVFFQSLNINQYYSIIHLQIESLEERLKEQNIKINLTDKVIQSILKKFYNSVYGIHSLKQYFKKNITTEVSKLLIEMKVVPHNHITIDIDINDQYQYQFHIQELTNKSLTSSTSHSCHTYNDLNKKSRMNIYKDKEDDNKLSDYDDNKDLFELPSKRMKKS</sequence>
<dbReference type="GO" id="GO:0005524">
    <property type="term" value="F:ATP binding"/>
    <property type="evidence" value="ECO:0007669"/>
    <property type="project" value="UniProtKB-KW"/>
</dbReference>
<evidence type="ECO:0000256" key="2">
    <source>
        <dbReference type="ARBA" id="ARBA00022741"/>
    </source>
</evidence>
<evidence type="ECO:0000259" key="6">
    <source>
        <dbReference type="SMART" id="SM01086"/>
    </source>
</evidence>
<dbReference type="InterPro" id="IPR003959">
    <property type="entry name" value="ATPase_AAA_core"/>
</dbReference>
<dbReference type="PRINTS" id="PR00300">
    <property type="entry name" value="CLPPROTEASEA"/>
</dbReference>
<dbReference type="CDD" id="cd19499">
    <property type="entry name" value="RecA-like_ClpB_Hsp104-like"/>
    <property type="match status" value="1"/>
</dbReference>
<accession>A0A819N9Z7</accession>
<gene>
    <name evidence="8" type="ORF">OTI717_LOCUS28447</name>
    <name evidence="7" type="ORF">RFH988_LOCUS22029</name>
</gene>
<dbReference type="SMART" id="SM01086">
    <property type="entry name" value="ClpB_D2-small"/>
    <property type="match status" value="1"/>
</dbReference>
<reference evidence="8" key="1">
    <citation type="submission" date="2021-02" db="EMBL/GenBank/DDBJ databases">
        <authorList>
            <person name="Nowell W R."/>
        </authorList>
    </citation>
    <scope>NUCLEOTIDE SEQUENCE</scope>
</reference>
<protein>
    <submittedName>
        <fullName evidence="8">Uncharacterized protein</fullName>
    </submittedName>
</protein>
<proteinExistence type="predicted"/>
<dbReference type="EMBL" id="CAJNOO010001442">
    <property type="protein sequence ID" value="CAF1153160.1"/>
    <property type="molecule type" value="Genomic_DNA"/>
</dbReference>
<evidence type="ECO:0000313" key="8">
    <source>
        <dbReference type="EMBL" id="CAF3990446.1"/>
    </source>
</evidence>
<evidence type="ECO:0000256" key="3">
    <source>
        <dbReference type="ARBA" id="ARBA00022840"/>
    </source>
</evidence>
<feature type="domain" description="Clp ATPase C-terminal" evidence="6">
    <location>
        <begin position="666"/>
        <end position="756"/>
    </location>
</feature>
<dbReference type="Pfam" id="PF10431">
    <property type="entry name" value="ClpB_D2-small"/>
    <property type="match status" value="1"/>
</dbReference>
<dbReference type="InterPro" id="IPR003593">
    <property type="entry name" value="AAA+_ATPase"/>
</dbReference>
<evidence type="ECO:0000256" key="4">
    <source>
        <dbReference type="SAM" id="Coils"/>
    </source>
</evidence>
<keyword evidence="1" id="KW-0677">Repeat</keyword>
<keyword evidence="4" id="KW-0175">Coiled coil</keyword>
<evidence type="ECO:0000313" key="9">
    <source>
        <dbReference type="Proteomes" id="UP000663823"/>
    </source>
</evidence>
<evidence type="ECO:0000259" key="5">
    <source>
        <dbReference type="SMART" id="SM00382"/>
    </source>
</evidence>
<dbReference type="AlphaFoldDB" id="A0A819N9Z7"/>
<dbReference type="Proteomes" id="UP000663823">
    <property type="component" value="Unassembled WGS sequence"/>
</dbReference>
<dbReference type="SMART" id="SM00382">
    <property type="entry name" value="AAA"/>
    <property type="match status" value="2"/>
</dbReference>
<dbReference type="GO" id="GO:0005737">
    <property type="term" value="C:cytoplasm"/>
    <property type="evidence" value="ECO:0007669"/>
    <property type="project" value="TreeGrafter"/>
</dbReference>
<dbReference type="SUPFAM" id="SSF52540">
    <property type="entry name" value="P-loop containing nucleoside triphosphate hydrolases"/>
    <property type="match status" value="2"/>
</dbReference>
<dbReference type="Gene3D" id="3.40.50.300">
    <property type="entry name" value="P-loop containing nucleotide triphosphate hydrolases"/>
    <property type="match status" value="3"/>
</dbReference>
<dbReference type="InterPro" id="IPR041546">
    <property type="entry name" value="ClpA/ClpB_AAA_lid"/>
</dbReference>
<dbReference type="OrthoDB" id="47330at2759"/>
<keyword evidence="2" id="KW-0547">Nucleotide-binding</keyword>
<dbReference type="EMBL" id="CAJOAX010006760">
    <property type="protein sequence ID" value="CAF3990446.1"/>
    <property type="molecule type" value="Genomic_DNA"/>
</dbReference>
<dbReference type="InterPro" id="IPR001270">
    <property type="entry name" value="ClpA/B"/>
</dbReference>
<dbReference type="Pfam" id="PF07724">
    <property type="entry name" value="AAA_2"/>
    <property type="match status" value="1"/>
</dbReference>
<evidence type="ECO:0000256" key="1">
    <source>
        <dbReference type="ARBA" id="ARBA00022737"/>
    </source>
</evidence>
<dbReference type="Pfam" id="PF00004">
    <property type="entry name" value="AAA"/>
    <property type="match status" value="1"/>
</dbReference>
<evidence type="ECO:0000313" key="7">
    <source>
        <dbReference type="EMBL" id="CAF1153160.1"/>
    </source>
</evidence>
<dbReference type="InterPro" id="IPR027417">
    <property type="entry name" value="P-loop_NTPase"/>
</dbReference>
<dbReference type="PANTHER" id="PTHR11638:SF18">
    <property type="entry name" value="HEAT SHOCK PROTEIN 104"/>
    <property type="match status" value="1"/>
</dbReference>